<dbReference type="InterPro" id="IPR023123">
    <property type="entry name" value="Tubulin_C"/>
</dbReference>
<comment type="caution">
    <text evidence="9">The sequence shown here is derived from an EMBL/GenBank/DDBJ whole genome shotgun (WGS) entry which is preliminary data.</text>
</comment>
<dbReference type="InterPro" id="IPR002453">
    <property type="entry name" value="Beta_tubulin"/>
</dbReference>
<keyword evidence="10" id="KW-1185">Reference proteome</keyword>
<feature type="compositionally biased region" description="Polar residues" evidence="7">
    <location>
        <begin position="113"/>
        <end position="127"/>
    </location>
</feature>
<evidence type="ECO:0000256" key="2">
    <source>
        <dbReference type="ARBA" id="ARBA00009636"/>
    </source>
</evidence>
<sequence>MAACDPRHGRSLTLAAIFRGPMSMKEVDEQMFNIQNKNSSYFAEWLPHNVKMAVCDIPSRGLKIDEGRPPSSVTTQRSKSSSNASEQFTAMAFLHWHTGKGMDEMEFTEAKSNFNDLVSEDQQYQDTTAEEEEFEEGAEEEEGA</sequence>
<dbReference type="EMBL" id="JASSZA010000018">
    <property type="protein sequence ID" value="KAK2089543.1"/>
    <property type="molecule type" value="Genomic_DNA"/>
</dbReference>
<feature type="region of interest" description="Disordered" evidence="7">
    <location>
        <begin position="60"/>
        <end position="85"/>
    </location>
</feature>
<keyword evidence="6" id="KW-0342">GTP-binding</keyword>
<dbReference type="InterPro" id="IPR018316">
    <property type="entry name" value="Tubulin/FtsZ_2-layer-sand-dom"/>
</dbReference>
<dbReference type="Pfam" id="PF03953">
    <property type="entry name" value="Tubulin_C"/>
    <property type="match status" value="1"/>
</dbReference>
<dbReference type="SUPFAM" id="SSF55307">
    <property type="entry name" value="Tubulin C-terminal domain-like"/>
    <property type="match status" value="1"/>
</dbReference>
<dbReference type="Proteomes" id="UP001266305">
    <property type="component" value="Unassembled WGS sequence"/>
</dbReference>
<accession>A0ABQ9TYU4</accession>
<dbReference type="InterPro" id="IPR008280">
    <property type="entry name" value="Tub_FtsZ_C"/>
</dbReference>
<dbReference type="Gene3D" id="3.30.1330.20">
    <property type="entry name" value="Tubulin/FtsZ, C-terminal domain"/>
    <property type="match status" value="1"/>
</dbReference>
<feature type="compositionally biased region" description="Acidic residues" evidence="7">
    <location>
        <begin position="128"/>
        <end position="144"/>
    </location>
</feature>
<name>A0ABQ9TYU4_SAGOE</name>
<evidence type="ECO:0000256" key="5">
    <source>
        <dbReference type="ARBA" id="ARBA00022741"/>
    </source>
</evidence>
<dbReference type="Gene3D" id="1.10.287.600">
    <property type="entry name" value="Helix hairpin bin"/>
    <property type="match status" value="1"/>
</dbReference>
<feature type="domain" description="Tubulin/FtsZ 2-layer sandwich" evidence="8">
    <location>
        <begin position="1"/>
        <end position="62"/>
    </location>
</feature>
<dbReference type="InterPro" id="IPR037103">
    <property type="entry name" value="Tubulin/FtsZ-like_C"/>
</dbReference>
<reference evidence="9 10" key="1">
    <citation type="submission" date="2023-05" db="EMBL/GenBank/DDBJ databases">
        <title>B98-5 Cell Line De Novo Hybrid Assembly: An Optical Mapping Approach.</title>
        <authorList>
            <person name="Kananen K."/>
            <person name="Auerbach J.A."/>
            <person name="Kautto E."/>
            <person name="Blachly J.S."/>
        </authorList>
    </citation>
    <scope>NUCLEOTIDE SEQUENCE [LARGE SCALE GENOMIC DNA]</scope>
    <source>
        <strain evidence="9">B95-8</strain>
        <tissue evidence="9">Cell line</tissue>
    </source>
</reference>
<evidence type="ECO:0000313" key="9">
    <source>
        <dbReference type="EMBL" id="KAK2089543.1"/>
    </source>
</evidence>
<evidence type="ECO:0000256" key="3">
    <source>
        <dbReference type="ARBA" id="ARBA00022499"/>
    </source>
</evidence>
<keyword evidence="5" id="KW-0547">Nucleotide-binding</keyword>
<evidence type="ECO:0000259" key="8">
    <source>
        <dbReference type="Pfam" id="PF03953"/>
    </source>
</evidence>
<organism evidence="9 10">
    <name type="scientific">Saguinus oedipus</name>
    <name type="common">Cotton-top tamarin</name>
    <name type="synonym">Oedipomidas oedipus</name>
    <dbReference type="NCBI Taxonomy" id="9490"/>
    <lineage>
        <taxon>Eukaryota</taxon>
        <taxon>Metazoa</taxon>
        <taxon>Chordata</taxon>
        <taxon>Craniata</taxon>
        <taxon>Vertebrata</taxon>
        <taxon>Euteleostomi</taxon>
        <taxon>Mammalia</taxon>
        <taxon>Eutheria</taxon>
        <taxon>Euarchontoglires</taxon>
        <taxon>Primates</taxon>
        <taxon>Haplorrhini</taxon>
        <taxon>Platyrrhini</taxon>
        <taxon>Cebidae</taxon>
        <taxon>Callitrichinae</taxon>
        <taxon>Saguinus</taxon>
    </lineage>
</organism>
<evidence type="ECO:0000256" key="1">
    <source>
        <dbReference type="ARBA" id="ARBA00001946"/>
    </source>
</evidence>
<evidence type="ECO:0000313" key="10">
    <source>
        <dbReference type="Proteomes" id="UP001266305"/>
    </source>
</evidence>
<dbReference type="PANTHER" id="PTHR36527">
    <property type="entry name" value="OS01G0282866 PROTEIN"/>
    <property type="match status" value="1"/>
</dbReference>
<feature type="compositionally biased region" description="Low complexity" evidence="7">
    <location>
        <begin position="71"/>
        <end position="82"/>
    </location>
</feature>
<evidence type="ECO:0000256" key="7">
    <source>
        <dbReference type="SAM" id="MobiDB-lite"/>
    </source>
</evidence>
<evidence type="ECO:0000256" key="6">
    <source>
        <dbReference type="ARBA" id="ARBA00023134"/>
    </source>
</evidence>
<dbReference type="PANTHER" id="PTHR36527:SF3">
    <property type="entry name" value="OS01G0282866 PROTEIN"/>
    <property type="match status" value="1"/>
</dbReference>
<gene>
    <name evidence="9" type="ORF">P7K49_032209</name>
</gene>
<proteinExistence type="inferred from homology"/>
<keyword evidence="3" id="KW-1017">Isopeptide bond</keyword>
<keyword evidence="4" id="KW-0493">Microtubule</keyword>
<comment type="similarity">
    <text evidence="2">Belongs to the tubulin family.</text>
</comment>
<dbReference type="PRINTS" id="PR01163">
    <property type="entry name" value="BETATUBULIN"/>
</dbReference>
<protein>
    <recommendedName>
        <fullName evidence="8">Tubulin/FtsZ 2-layer sandwich domain-containing protein</fullName>
    </recommendedName>
</protein>
<feature type="region of interest" description="Disordered" evidence="7">
    <location>
        <begin position="113"/>
        <end position="144"/>
    </location>
</feature>
<comment type="cofactor">
    <cofactor evidence="1">
        <name>Mg(2+)</name>
        <dbReference type="ChEBI" id="CHEBI:18420"/>
    </cofactor>
</comment>
<evidence type="ECO:0000256" key="4">
    <source>
        <dbReference type="ARBA" id="ARBA00022701"/>
    </source>
</evidence>